<evidence type="ECO:0000256" key="4">
    <source>
        <dbReference type="ARBA" id="ARBA00022801"/>
    </source>
</evidence>
<sequence length="423" mass="46894">MCYSISDNMCKLRIRMNKRAISTLIVFSLVFGIGVQAHAEPLTDSQKQQIQDSRDKYSDVKNKISDLTDKIDALDDQIQPLVIQIDKNKNEIKSAEKQIKNTEDEIDKARADLDAKEEVFGERMRAIYKTGGQESYLAVILSSRDFSDFVSKMEAVGKLMSLDKQIISDLKDQKQKLDDKVNDLKTKNDQLAKLNESTQKQLDELNAKKSDQLKMVADLQEQQKKVAQDLKQSEGVLIQYPVSIIQNASSSTSDLNSAIDMLRQVRKTVVSSDLDSEIVNYIEQAKATVKSRTTVTTPVYSRGGAVPASSSSVLSEAYKYLGTPYAWGATGPSSFDCSGFTSYVFRKFGVSLPRTTYDQINVGSAVSYADLQPGDLVFTRGTSSRPEHVGIYVGGGQMIHAPRTGEDVKVGPIYGYVASRRVQ</sequence>
<keyword evidence="9" id="KW-1185">Reference proteome</keyword>
<dbReference type="Pfam" id="PF24568">
    <property type="entry name" value="CC_PcsB"/>
    <property type="match status" value="1"/>
</dbReference>
<evidence type="ECO:0000313" key="9">
    <source>
        <dbReference type="Proteomes" id="UP000663802"/>
    </source>
</evidence>
<evidence type="ECO:0000256" key="3">
    <source>
        <dbReference type="ARBA" id="ARBA00022729"/>
    </source>
</evidence>
<gene>
    <name evidence="8" type="ORF">CSC2_42250</name>
</gene>
<dbReference type="InterPro" id="IPR038765">
    <property type="entry name" value="Papain-like_cys_pep_sf"/>
</dbReference>
<dbReference type="EMBL" id="BMBA01000006">
    <property type="protein sequence ID" value="GFZ33699.1"/>
    <property type="molecule type" value="Genomic_DNA"/>
</dbReference>
<keyword evidence="3" id="KW-0732">Signal</keyword>
<dbReference type="Pfam" id="PF00877">
    <property type="entry name" value="NLPC_P60"/>
    <property type="match status" value="1"/>
</dbReference>
<dbReference type="Gene3D" id="6.10.250.3150">
    <property type="match status" value="1"/>
</dbReference>
<evidence type="ECO:0000256" key="1">
    <source>
        <dbReference type="ARBA" id="ARBA00007074"/>
    </source>
</evidence>
<evidence type="ECO:0000256" key="6">
    <source>
        <dbReference type="SAM" id="Coils"/>
    </source>
</evidence>
<feature type="coiled-coil region" evidence="6">
    <location>
        <begin position="167"/>
        <end position="222"/>
    </location>
</feature>
<dbReference type="InterPro" id="IPR057309">
    <property type="entry name" value="PcsB_CC"/>
</dbReference>
<comment type="similarity">
    <text evidence="1">Belongs to the peptidase C40 family.</text>
</comment>
<dbReference type="PANTHER" id="PTHR47053:SF1">
    <property type="entry name" value="MUREIN DD-ENDOPEPTIDASE MEPH-RELATED"/>
    <property type="match status" value="1"/>
</dbReference>
<dbReference type="Gene3D" id="3.90.1720.10">
    <property type="entry name" value="endopeptidase domain like (from Nostoc punctiforme)"/>
    <property type="match status" value="1"/>
</dbReference>
<dbReference type="PANTHER" id="PTHR47053">
    <property type="entry name" value="MUREIN DD-ENDOPEPTIDASE MEPH-RELATED"/>
    <property type="match status" value="1"/>
</dbReference>
<feature type="domain" description="NlpC/P60" evidence="7">
    <location>
        <begin position="307"/>
        <end position="423"/>
    </location>
</feature>
<name>A0ABQ1EG73_9CLOT</name>
<evidence type="ECO:0000256" key="2">
    <source>
        <dbReference type="ARBA" id="ARBA00022670"/>
    </source>
</evidence>
<dbReference type="SUPFAM" id="SSF54001">
    <property type="entry name" value="Cysteine proteinases"/>
    <property type="match status" value="1"/>
</dbReference>
<keyword evidence="6" id="KW-0175">Coiled coil</keyword>
<dbReference type="GO" id="GO:0016787">
    <property type="term" value="F:hydrolase activity"/>
    <property type="evidence" value="ECO:0007669"/>
    <property type="project" value="UniProtKB-KW"/>
</dbReference>
<comment type="caution">
    <text evidence="8">The sequence shown here is derived from an EMBL/GenBank/DDBJ whole genome shotgun (WGS) entry which is preliminary data.</text>
</comment>
<dbReference type="Proteomes" id="UP000663802">
    <property type="component" value="Unassembled WGS sequence"/>
</dbReference>
<keyword evidence="5" id="KW-0788">Thiol protease</keyword>
<evidence type="ECO:0000313" key="8">
    <source>
        <dbReference type="EMBL" id="GFZ33699.1"/>
    </source>
</evidence>
<keyword evidence="4 8" id="KW-0378">Hydrolase</keyword>
<feature type="coiled-coil region" evidence="6">
    <location>
        <begin position="50"/>
        <end position="119"/>
    </location>
</feature>
<proteinExistence type="inferred from homology"/>
<evidence type="ECO:0000256" key="5">
    <source>
        <dbReference type="ARBA" id="ARBA00022807"/>
    </source>
</evidence>
<protein>
    <submittedName>
        <fullName evidence="8">Hydrolase</fullName>
    </submittedName>
</protein>
<dbReference type="InterPro" id="IPR000064">
    <property type="entry name" value="NLP_P60_dom"/>
</dbReference>
<dbReference type="PROSITE" id="PS51935">
    <property type="entry name" value="NLPC_P60"/>
    <property type="match status" value="1"/>
</dbReference>
<organism evidence="8 9">
    <name type="scientific">Clostridium zeae</name>
    <dbReference type="NCBI Taxonomy" id="2759022"/>
    <lineage>
        <taxon>Bacteria</taxon>
        <taxon>Bacillati</taxon>
        <taxon>Bacillota</taxon>
        <taxon>Clostridia</taxon>
        <taxon>Eubacteriales</taxon>
        <taxon>Clostridiaceae</taxon>
        <taxon>Clostridium</taxon>
    </lineage>
</organism>
<evidence type="ECO:0000259" key="7">
    <source>
        <dbReference type="PROSITE" id="PS51935"/>
    </source>
</evidence>
<keyword evidence="2" id="KW-0645">Protease</keyword>
<dbReference type="InterPro" id="IPR051202">
    <property type="entry name" value="Peptidase_C40"/>
</dbReference>
<reference evidence="8 9" key="1">
    <citation type="journal article" date="2021" name="Int. J. Syst. Evol. Microbiol.">
        <title>Clostridium zeae sp. nov., isolated from corn silage.</title>
        <authorList>
            <person name="Kobayashi H."/>
            <person name="Tanizawa Y."/>
            <person name="Yagura M."/>
            <person name="Sakamoto M."/>
            <person name="Ohkuma M."/>
            <person name="Tohno M."/>
        </authorList>
    </citation>
    <scope>NUCLEOTIDE SEQUENCE [LARGE SCALE GENOMIC DNA]</scope>
    <source>
        <strain evidence="8 9">CSC2</strain>
    </source>
</reference>
<accession>A0ABQ1EG73</accession>